<name>A0A7V2ZMM5_9BACT</name>
<sequence>MKKIIFFLIFITSHFITAQYLYQTEPIVRVRIINDADSLKVIFNSDWELICKGENRLSFSSSDEAIFTVKNHQIEILSSNGKIFLSENNFVLKSIADSSALMIKDVPYGVGWWWEGKEDRIYEGEIHIYQTAEQKIEVVVHLPIEQYLKGVVPYEIGSDSPLEALKAQAVAARSEAIVALMSKLYSGEHYDLTSDVECQVFSGNHKRTTNSDFAVDLTRGLIITENGEPINAYYASNCGGHSELIKNVWPERPEAQSYSISKFDWEEQSDIDLSNEITLREWIFSNPDSYCNPNINSDLPEWSRNNFRWKREFTSEEITKMLSKENNFGKFIDIKILERGTSGRAIVADFIFEKDTLEIKGELNIRQMFSPPLRSSCFLVDKTQSGFTLYGAGWGHGVGMCQSGTVSMANNGKTFEDILKHYYRNAVLLQTYQK</sequence>
<dbReference type="InterPro" id="IPR013693">
    <property type="entry name" value="SpoIID/LytB_N"/>
</dbReference>
<dbReference type="EMBL" id="DSUJ01000011">
    <property type="protein sequence ID" value="HFI92710.1"/>
    <property type="molecule type" value="Genomic_DNA"/>
</dbReference>
<dbReference type="NCBIfam" id="TIGR02669">
    <property type="entry name" value="SpoIID_LytB"/>
    <property type="match status" value="1"/>
</dbReference>
<reference evidence="2" key="1">
    <citation type="journal article" date="2020" name="mSystems">
        <title>Genome- and Community-Level Interaction Insights into Carbon Utilization and Element Cycling Functions of Hydrothermarchaeota in Hydrothermal Sediment.</title>
        <authorList>
            <person name="Zhou Z."/>
            <person name="Liu Y."/>
            <person name="Xu W."/>
            <person name="Pan J."/>
            <person name="Luo Z.H."/>
            <person name="Li M."/>
        </authorList>
    </citation>
    <scope>NUCLEOTIDE SEQUENCE [LARGE SCALE GENOMIC DNA]</scope>
    <source>
        <strain evidence="2">SpSt-479</strain>
    </source>
</reference>
<protein>
    <submittedName>
        <fullName evidence="2">SpoIID/LytB domain-containing protein</fullName>
    </submittedName>
</protein>
<organism evidence="2">
    <name type="scientific">Ignavibacterium album</name>
    <dbReference type="NCBI Taxonomy" id="591197"/>
    <lineage>
        <taxon>Bacteria</taxon>
        <taxon>Pseudomonadati</taxon>
        <taxon>Ignavibacteriota</taxon>
        <taxon>Ignavibacteria</taxon>
        <taxon>Ignavibacteriales</taxon>
        <taxon>Ignavibacteriaceae</taxon>
        <taxon>Ignavibacterium</taxon>
    </lineage>
</organism>
<dbReference type="Pfam" id="PF08486">
    <property type="entry name" value="SpoIID"/>
    <property type="match status" value="1"/>
</dbReference>
<accession>A0A7V2ZMM5</accession>
<gene>
    <name evidence="2" type="ORF">ENS31_14415</name>
</gene>
<feature type="domain" description="Sporulation stage II protein D amidase enhancer LytB N-terminal" evidence="1">
    <location>
        <begin position="133"/>
        <end position="224"/>
    </location>
</feature>
<dbReference type="InterPro" id="IPR013486">
    <property type="entry name" value="SpoIID/LytB"/>
</dbReference>
<proteinExistence type="predicted"/>
<dbReference type="AlphaFoldDB" id="A0A7V2ZMM5"/>
<evidence type="ECO:0000313" key="2">
    <source>
        <dbReference type="EMBL" id="HFI92710.1"/>
    </source>
</evidence>
<comment type="caution">
    <text evidence="2">The sequence shown here is derived from an EMBL/GenBank/DDBJ whole genome shotgun (WGS) entry which is preliminary data.</text>
</comment>
<evidence type="ECO:0000259" key="1">
    <source>
        <dbReference type="Pfam" id="PF08486"/>
    </source>
</evidence>
<dbReference type="GO" id="GO:0030435">
    <property type="term" value="P:sporulation resulting in formation of a cellular spore"/>
    <property type="evidence" value="ECO:0007669"/>
    <property type="project" value="InterPro"/>
</dbReference>